<organism evidence="1 2">
    <name type="scientific">Mycobacterium leprae</name>
    <dbReference type="NCBI Taxonomy" id="1769"/>
    <lineage>
        <taxon>Bacteria</taxon>
        <taxon>Bacillati</taxon>
        <taxon>Actinomycetota</taxon>
        <taxon>Actinomycetes</taxon>
        <taxon>Mycobacteriales</taxon>
        <taxon>Mycobacteriaceae</taxon>
        <taxon>Mycobacterium</taxon>
    </lineage>
</organism>
<evidence type="ECO:0000313" key="1">
    <source>
        <dbReference type="EMBL" id="AWV47177.1"/>
    </source>
</evidence>
<dbReference type="AlphaFoldDB" id="A0AAD0KPU1"/>
<evidence type="ECO:0000313" key="2">
    <source>
        <dbReference type="Proteomes" id="UP000249682"/>
    </source>
</evidence>
<sequence length="56" mass="6467">MLHNQFVHALTAARTTCGRRNLEFLTVAYRGARIYPAVPMRLPRRCLATSNRQRLP</sequence>
<accession>A0AAD0KPU1</accession>
<gene>
    <name evidence="1" type="ORF">DIJ64_01030</name>
</gene>
<name>A0AAD0KPU1_MYCLR</name>
<dbReference type="EMBL" id="CP029543">
    <property type="protein sequence ID" value="AWV47177.1"/>
    <property type="molecule type" value="Genomic_DNA"/>
</dbReference>
<dbReference type="Proteomes" id="UP000249682">
    <property type="component" value="Chromosome"/>
</dbReference>
<proteinExistence type="predicted"/>
<reference evidence="1 2" key="1">
    <citation type="submission" date="2018-05" db="EMBL/GenBank/DDBJ databases">
        <title>Evolution of small genomes with special reference to Mycobacterium leprae.</title>
        <authorList>
            <person name="Mohanty P.S."/>
            <person name="Bansal A.K."/>
            <person name="Gupta U.D."/>
            <person name="Naaz F."/>
            <person name="Dwivedi V.D."/>
            <person name="Singh H."/>
            <person name="Gupta G."/>
            <person name="Sharma S."/>
            <person name="Arora M."/>
        </authorList>
    </citation>
    <scope>NUCLEOTIDE SEQUENCE [LARGE SCALE GENOMIC DNA]</scope>
    <source>
        <strain evidence="1 2">MRHRU-235-G</strain>
    </source>
</reference>
<protein>
    <submittedName>
        <fullName evidence="1">Uncharacterized protein</fullName>
    </submittedName>
</protein>